<evidence type="ECO:0000313" key="3">
    <source>
        <dbReference type="Proteomes" id="UP001207408"/>
    </source>
</evidence>
<feature type="chain" id="PRO_5042194405" evidence="1">
    <location>
        <begin position="35"/>
        <end position="338"/>
    </location>
</feature>
<keyword evidence="3" id="KW-1185">Reference proteome</keyword>
<dbReference type="RefSeq" id="WP_301198340.1">
    <property type="nucleotide sequence ID" value="NZ_JAPDPI010000008.1"/>
</dbReference>
<accession>A0AAE3MBZ2</accession>
<keyword evidence="1" id="KW-0732">Signal</keyword>
<name>A0AAE3MBZ2_9BACT</name>
<comment type="caution">
    <text evidence="2">The sequence shown here is derived from an EMBL/GenBank/DDBJ whole genome shotgun (WGS) entry which is preliminary data.</text>
</comment>
<dbReference type="Proteomes" id="UP001207408">
    <property type="component" value="Unassembled WGS sequence"/>
</dbReference>
<sequence>MNSAKYHSAIQFYKTRAKTVCLFVLLFFAQSVFTQNTLDANFSSLMVGADYCTNNSLNGNTSIYATQPVSTVYSSYYHKSGFNASFVFSNIANSDESNEKATQEYGLSLGYDIVFTEWLMASASYHHYFYSKNSYSLKSNYKDLYHLGMTTQVGWWLSGLDLGYFSGKANDMFVSLETGVEININNVLKKDNTLTLQPTVSLYASSINYYNEDAYKNYYFLYSYSQSNPELTIEELLSYMENPQSPEQRIVKRILTNRPYYYTKVKELPLDLVISDLFKEQSSFAISSIGFSLPVFYQWGNMLINLGFSVYKPLNQPSYTEDSWTAFSNVGLTYLLPW</sequence>
<protein>
    <submittedName>
        <fullName evidence="2">Uncharacterized protein</fullName>
    </submittedName>
</protein>
<evidence type="ECO:0000313" key="2">
    <source>
        <dbReference type="EMBL" id="MCW3805098.1"/>
    </source>
</evidence>
<gene>
    <name evidence="2" type="ORF">OM074_05635</name>
</gene>
<feature type="signal peptide" evidence="1">
    <location>
        <begin position="1"/>
        <end position="34"/>
    </location>
</feature>
<reference evidence="2" key="1">
    <citation type="submission" date="2022-10" db="EMBL/GenBank/DDBJ databases">
        <authorList>
            <person name="Yu W.X."/>
        </authorList>
    </citation>
    <scope>NUCLEOTIDE SEQUENCE</scope>
    <source>
        <strain evidence="2">D04</strain>
    </source>
</reference>
<dbReference type="AlphaFoldDB" id="A0AAE3MBZ2"/>
<proteinExistence type="predicted"/>
<evidence type="ECO:0000256" key="1">
    <source>
        <dbReference type="SAM" id="SignalP"/>
    </source>
</evidence>
<organism evidence="2 3">
    <name type="scientific">Plebeiibacterium marinum</name>
    <dbReference type="NCBI Taxonomy" id="2992111"/>
    <lineage>
        <taxon>Bacteria</taxon>
        <taxon>Pseudomonadati</taxon>
        <taxon>Bacteroidota</taxon>
        <taxon>Bacteroidia</taxon>
        <taxon>Marinilabiliales</taxon>
        <taxon>Marinilabiliaceae</taxon>
        <taxon>Plebeiibacterium</taxon>
    </lineage>
</organism>
<dbReference type="EMBL" id="JAPDPI010000008">
    <property type="protein sequence ID" value="MCW3805098.1"/>
    <property type="molecule type" value="Genomic_DNA"/>
</dbReference>